<evidence type="ECO:0000259" key="6">
    <source>
        <dbReference type="Pfam" id="PF05154"/>
    </source>
</evidence>
<evidence type="ECO:0000256" key="2">
    <source>
        <dbReference type="ARBA" id="ARBA00022692"/>
    </source>
</evidence>
<feature type="transmembrane region" description="Helical" evidence="5">
    <location>
        <begin position="60"/>
        <end position="85"/>
    </location>
</feature>
<evidence type="ECO:0000313" key="8">
    <source>
        <dbReference type="Proteomes" id="UP001267710"/>
    </source>
</evidence>
<feature type="transmembrane region" description="Helical" evidence="5">
    <location>
        <begin position="109"/>
        <end position="132"/>
    </location>
</feature>
<evidence type="ECO:0000256" key="4">
    <source>
        <dbReference type="ARBA" id="ARBA00023136"/>
    </source>
</evidence>
<evidence type="ECO:0000256" key="5">
    <source>
        <dbReference type="SAM" id="Phobius"/>
    </source>
</evidence>
<feature type="transmembrane region" description="Helical" evidence="5">
    <location>
        <begin position="7"/>
        <end position="26"/>
    </location>
</feature>
<accession>A0ABU1ICN3</accession>
<keyword evidence="8" id="KW-1185">Reference proteome</keyword>
<dbReference type="RefSeq" id="WP_309828775.1">
    <property type="nucleotide sequence ID" value="NZ_JAVIZX010000001.1"/>
</dbReference>
<evidence type="ECO:0000313" key="7">
    <source>
        <dbReference type="EMBL" id="MDR6214547.1"/>
    </source>
</evidence>
<sequence>MTTKNKTLAAWLAFVGGPLGLHRFYLHGLGDWLGWLLPIPTALGVYGIQRVQALGQDDHASWLLIPLLGFTIAGCALRAIVYGLMTPEKWNARFNPAAEPEAAPGRTNWFTIFAIGLSLLIGTAVLMASLAFSFQRYFEYQIEEARKISQ</sequence>
<reference evidence="7 8" key="1">
    <citation type="submission" date="2023-08" db="EMBL/GenBank/DDBJ databases">
        <title>Functional and genomic diversity of the sorghum phyllosphere microbiome.</title>
        <authorList>
            <person name="Shade A."/>
        </authorList>
    </citation>
    <scope>NUCLEOTIDE SEQUENCE [LARGE SCALE GENOMIC DNA]</scope>
    <source>
        <strain evidence="7 8">SORGH_AS_0335</strain>
    </source>
</reference>
<comment type="caution">
    <text evidence="7">The sequence shown here is derived from an EMBL/GenBank/DDBJ whole genome shotgun (WGS) entry which is preliminary data.</text>
</comment>
<protein>
    <recommendedName>
        <fullName evidence="6">TM2 domain-containing protein</fullName>
    </recommendedName>
</protein>
<dbReference type="Pfam" id="PF05154">
    <property type="entry name" value="TM2"/>
    <property type="match status" value="1"/>
</dbReference>
<keyword evidence="4 5" id="KW-0472">Membrane</keyword>
<keyword evidence="2 5" id="KW-0812">Transmembrane</keyword>
<gene>
    <name evidence="7" type="ORF">QE399_002236</name>
</gene>
<dbReference type="Proteomes" id="UP001267710">
    <property type="component" value="Unassembled WGS sequence"/>
</dbReference>
<evidence type="ECO:0000256" key="1">
    <source>
        <dbReference type="ARBA" id="ARBA00004141"/>
    </source>
</evidence>
<dbReference type="InterPro" id="IPR007829">
    <property type="entry name" value="TM2"/>
</dbReference>
<feature type="transmembrane region" description="Helical" evidence="5">
    <location>
        <begin position="32"/>
        <end position="48"/>
    </location>
</feature>
<feature type="domain" description="TM2" evidence="6">
    <location>
        <begin position="3"/>
        <end position="37"/>
    </location>
</feature>
<proteinExistence type="predicted"/>
<organism evidence="7 8">
    <name type="scientific">Paracidovorax wautersii</name>
    <dbReference type="NCBI Taxonomy" id="1177982"/>
    <lineage>
        <taxon>Bacteria</taxon>
        <taxon>Pseudomonadati</taxon>
        <taxon>Pseudomonadota</taxon>
        <taxon>Betaproteobacteria</taxon>
        <taxon>Burkholderiales</taxon>
        <taxon>Comamonadaceae</taxon>
        <taxon>Paracidovorax</taxon>
    </lineage>
</organism>
<evidence type="ECO:0000256" key="3">
    <source>
        <dbReference type="ARBA" id="ARBA00022989"/>
    </source>
</evidence>
<keyword evidence="3 5" id="KW-1133">Transmembrane helix</keyword>
<comment type="subcellular location">
    <subcellularLocation>
        <location evidence="1">Membrane</location>
        <topology evidence="1">Multi-pass membrane protein</topology>
    </subcellularLocation>
</comment>
<name>A0ABU1ICN3_9BURK</name>
<dbReference type="EMBL" id="JAVIZX010000001">
    <property type="protein sequence ID" value="MDR6214547.1"/>
    <property type="molecule type" value="Genomic_DNA"/>
</dbReference>